<sequence>MKLTYTSKDLMLQKDNGQKLKPTNFMVYINKRLTMHLCEI</sequence>
<dbReference type="Ensembl" id="ENSCINT00000035515.1">
    <property type="protein sequence ID" value="ENSCINP00000030841.1"/>
    <property type="gene ID" value="ENSCING00000023038.1"/>
</dbReference>
<organism evidence="1 2">
    <name type="scientific">Ciona intestinalis</name>
    <name type="common">Transparent sea squirt</name>
    <name type="synonym">Ascidia intestinalis</name>
    <dbReference type="NCBI Taxonomy" id="7719"/>
    <lineage>
        <taxon>Eukaryota</taxon>
        <taxon>Metazoa</taxon>
        <taxon>Chordata</taxon>
        <taxon>Tunicata</taxon>
        <taxon>Ascidiacea</taxon>
        <taxon>Phlebobranchia</taxon>
        <taxon>Cionidae</taxon>
        <taxon>Ciona</taxon>
    </lineage>
</organism>
<dbReference type="AlphaFoldDB" id="H2XMF8"/>
<dbReference type="HOGENOM" id="CLU_3301987_0_0_1"/>
<dbReference type="InParanoid" id="H2XMF8"/>
<evidence type="ECO:0000313" key="2">
    <source>
        <dbReference type="Proteomes" id="UP000008144"/>
    </source>
</evidence>
<dbReference type="EMBL" id="EAAA01000080">
    <property type="status" value="NOT_ANNOTATED_CDS"/>
    <property type="molecule type" value="Genomic_DNA"/>
</dbReference>
<name>H2XMF8_CIOIN</name>
<reference evidence="2" key="1">
    <citation type="journal article" date="2002" name="Science">
        <title>The draft genome of Ciona intestinalis: insights into chordate and vertebrate origins.</title>
        <authorList>
            <person name="Dehal P."/>
            <person name="Satou Y."/>
            <person name="Campbell R.K."/>
            <person name="Chapman J."/>
            <person name="Degnan B."/>
            <person name="De Tomaso A."/>
            <person name="Davidson B."/>
            <person name="Di Gregorio A."/>
            <person name="Gelpke M."/>
            <person name="Goodstein D.M."/>
            <person name="Harafuji N."/>
            <person name="Hastings K.E."/>
            <person name="Ho I."/>
            <person name="Hotta K."/>
            <person name="Huang W."/>
            <person name="Kawashima T."/>
            <person name="Lemaire P."/>
            <person name="Martinez D."/>
            <person name="Meinertzhagen I.A."/>
            <person name="Necula S."/>
            <person name="Nonaka M."/>
            <person name="Putnam N."/>
            <person name="Rash S."/>
            <person name="Saiga H."/>
            <person name="Satake M."/>
            <person name="Terry A."/>
            <person name="Yamada L."/>
            <person name="Wang H.G."/>
            <person name="Awazu S."/>
            <person name="Azumi K."/>
            <person name="Boore J."/>
            <person name="Branno M."/>
            <person name="Chin-Bow S."/>
            <person name="DeSantis R."/>
            <person name="Doyle S."/>
            <person name="Francino P."/>
            <person name="Keys D.N."/>
            <person name="Haga S."/>
            <person name="Hayashi H."/>
            <person name="Hino K."/>
            <person name="Imai K.S."/>
            <person name="Inaba K."/>
            <person name="Kano S."/>
            <person name="Kobayashi K."/>
            <person name="Kobayashi M."/>
            <person name="Lee B.I."/>
            <person name="Makabe K.W."/>
            <person name="Manohar C."/>
            <person name="Matassi G."/>
            <person name="Medina M."/>
            <person name="Mochizuki Y."/>
            <person name="Mount S."/>
            <person name="Morishita T."/>
            <person name="Miura S."/>
            <person name="Nakayama A."/>
            <person name="Nishizaka S."/>
            <person name="Nomoto H."/>
            <person name="Ohta F."/>
            <person name="Oishi K."/>
            <person name="Rigoutsos I."/>
            <person name="Sano M."/>
            <person name="Sasaki A."/>
            <person name="Sasakura Y."/>
            <person name="Shoguchi E."/>
            <person name="Shin-i T."/>
            <person name="Spagnuolo A."/>
            <person name="Stainier D."/>
            <person name="Suzuki M.M."/>
            <person name="Tassy O."/>
            <person name="Takatori N."/>
            <person name="Tokuoka M."/>
            <person name="Yagi K."/>
            <person name="Yoshizaki F."/>
            <person name="Wada S."/>
            <person name="Zhang C."/>
            <person name="Hyatt P.D."/>
            <person name="Larimer F."/>
            <person name="Detter C."/>
            <person name="Doggett N."/>
            <person name="Glavina T."/>
            <person name="Hawkins T."/>
            <person name="Richardson P."/>
            <person name="Lucas S."/>
            <person name="Kohara Y."/>
            <person name="Levine M."/>
            <person name="Satoh N."/>
            <person name="Rokhsar D.S."/>
        </authorList>
    </citation>
    <scope>NUCLEOTIDE SEQUENCE [LARGE SCALE GENOMIC DNA]</scope>
</reference>
<reference evidence="1" key="3">
    <citation type="submission" date="2025-08" db="UniProtKB">
        <authorList>
            <consortium name="Ensembl"/>
        </authorList>
    </citation>
    <scope>IDENTIFICATION</scope>
</reference>
<reference evidence="1" key="2">
    <citation type="journal article" date="2008" name="Genome Biol.">
        <title>Improved genome assembly and evidence-based global gene model set for the chordate Ciona intestinalis: new insight into intron and operon populations.</title>
        <authorList>
            <person name="Satou Y."/>
            <person name="Mineta K."/>
            <person name="Ogasawara M."/>
            <person name="Sasakura Y."/>
            <person name="Shoguchi E."/>
            <person name="Ueno K."/>
            <person name="Yamada L."/>
            <person name="Matsumoto J."/>
            <person name="Wasserscheid J."/>
            <person name="Dewar K."/>
            <person name="Wiley G.B."/>
            <person name="Macmil S.L."/>
            <person name="Roe B.A."/>
            <person name="Zeller R.W."/>
            <person name="Hastings K.E."/>
            <person name="Lemaire P."/>
            <person name="Lindquist E."/>
            <person name="Endo T."/>
            <person name="Hotta K."/>
            <person name="Inaba K."/>
        </authorList>
    </citation>
    <scope>NUCLEOTIDE SEQUENCE [LARGE SCALE GENOMIC DNA]</scope>
    <source>
        <strain evidence="1">wild type</strain>
    </source>
</reference>
<evidence type="ECO:0000313" key="1">
    <source>
        <dbReference type="Ensembl" id="ENSCINP00000030841.1"/>
    </source>
</evidence>
<dbReference type="Proteomes" id="UP000008144">
    <property type="component" value="Chromosome 1"/>
</dbReference>
<reference evidence="1" key="4">
    <citation type="submission" date="2025-09" db="UniProtKB">
        <authorList>
            <consortium name="Ensembl"/>
        </authorList>
    </citation>
    <scope>IDENTIFICATION</scope>
</reference>
<protein>
    <submittedName>
        <fullName evidence="1">Uncharacterized protein</fullName>
    </submittedName>
</protein>
<proteinExistence type="predicted"/>
<keyword evidence="2" id="KW-1185">Reference proteome</keyword>
<accession>H2XMF8</accession>